<accession>A0A0U1RHK2</accession>
<name>A0A0U1RHK2_NEIMA</name>
<keyword evidence="1" id="KW-1133">Transmembrane helix</keyword>
<evidence type="ECO:0000256" key="1">
    <source>
        <dbReference type="SAM" id="Phobius"/>
    </source>
</evidence>
<reference evidence="2 3" key="1">
    <citation type="journal article" date="2000" name="Nature">
        <title>Complete DNA sequence of a serogroup A strain of Neisseria meningitidis Z2491.</title>
        <authorList>
            <person name="Parkhill J."/>
            <person name="Achtman M."/>
            <person name="James K.D."/>
            <person name="Bentley S.D."/>
            <person name="Churcher C."/>
            <person name="Klee S.R."/>
            <person name="Morelli G."/>
            <person name="Basham D."/>
            <person name="Brown D."/>
            <person name="Chillingworth T."/>
            <person name="Davies R.M."/>
            <person name="Davis P."/>
            <person name="Devlin K."/>
            <person name="Feltwell T."/>
            <person name="Hamlin N."/>
            <person name="Holroyd S."/>
            <person name="Jagels K."/>
            <person name="Leather S."/>
            <person name="Moule S."/>
            <person name="Mungall K."/>
            <person name="Quail M.A."/>
            <person name="Rajandream M.A."/>
            <person name="Rutherford K.M."/>
            <person name="Simmonds M."/>
            <person name="Skelton J."/>
            <person name="Whitehead S."/>
            <person name="Spratt B.G."/>
            <person name="Barrell B.G."/>
        </authorList>
    </citation>
    <scope>NUCLEOTIDE SEQUENCE [LARGE SCALE GENOMIC DNA]</scope>
    <source>
        <strain evidence="3">DSM 15465 / Z2491</strain>
    </source>
</reference>
<dbReference type="AlphaFoldDB" id="A0A0U1RHK2"/>
<gene>
    <name evidence="2" type="ordered locus">NMA0581</name>
</gene>
<dbReference type="Proteomes" id="UP000000626">
    <property type="component" value="Chromosome"/>
</dbReference>
<evidence type="ECO:0008006" key="4">
    <source>
        <dbReference type="Google" id="ProtNLM"/>
    </source>
</evidence>
<protein>
    <recommendedName>
        <fullName evidence="4">MJ0042 family finger-like domain</fullName>
    </recommendedName>
</protein>
<dbReference type="KEGG" id="nma:NMA0581"/>
<dbReference type="GeneID" id="93386782"/>
<keyword evidence="1" id="KW-0472">Membrane</keyword>
<evidence type="ECO:0000313" key="3">
    <source>
        <dbReference type="Proteomes" id="UP000000626"/>
    </source>
</evidence>
<dbReference type="RefSeq" id="WP_002246433.1">
    <property type="nucleotide sequence ID" value="NC_003116.1"/>
</dbReference>
<dbReference type="HOGENOM" id="CLU_1794441_0_0_4"/>
<organism evidence="2 3">
    <name type="scientific">Neisseria meningitidis serogroup A / serotype 4A (strain DSM 15465 / Z2491)</name>
    <dbReference type="NCBI Taxonomy" id="122587"/>
    <lineage>
        <taxon>Bacteria</taxon>
        <taxon>Pseudomonadati</taxon>
        <taxon>Pseudomonadota</taxon>
        <taxon>Betaproteobacteria</taxon>
        <taxon>Neisseriales</taxon>
        <taxon>Neisseriaceae</taxon>
        <taxon>Neisseria</taxon>
    </lineage>
</organism>
<keyword evidence="1" id="KW-0812">Transmembrane</keyword>
<dbReference type="NCBIfam" id="TIGR02098">
    <property type="entry name" value="MJ0042_CXXC"/>
    <property type="match status" value="1"/>
</dbReference>
<proteinExistence type="predicted"/>
<dbReference type="InterPro" id="IPR011723">
    <property type="entry name" value="Znf/thioredoxin_put"/>
</dbReference>
<feature type="transmembrane region" description="Helical" evidence="1">
    <location>
        <begin position="121"/>
        <end position="143"/>
    </location>
</feature>
<dbReference type="EMBL" id="AL157959">
    <property type="protein sequence ID" value="CAM07851.1"/>
    <property type="molecule type" value="Genomic_DNA"/>
</dbReference>
<evidence type="ECO:0000313" key="2">
    <source>
        <dbReference type="EMBL" id="CAM07851.1"/>
    </source>
</evidence>
<dbReference type="EnsemblBacteria" id="CAM07851">
    <property type="protein sequence ID" value="CAM07851"/>
    <property type="gene ID" value="NMA0581"/>
</dbReference>
<sequence>MPACFCPHCKTRLWVKETQLNVAQGFVVCQKCEGMFKAKDHLASTKEPIFNDLPEAVSDVKLVHRIGTSAIGKKQISRDEIAGILNGGTTQPDIPPATAATPAAAPQVTVPPAAPARQDGFNWTIATLFALIVLIMQLSYLVIL</sequence>